<dbReference type="AlphaFoldDB" id="A0A2T3P8N4"/>
<feature type="transmembrane region" description="Helical" evidence="7">
    <location>
        <begin position="82"/>
        <end position="98"/>
    </location>
</feature>
<evidence type="ECO:0000256" key="6">
    <source>
        <dbReference type="ARBA" id="ARBA00023136"/>
    </source>
</evidence>
<evidence type="ECO:0000256" key="2">
    <source>
        <dbReference type="ARBA" id="ARBA00022448"/>
    </source>
</evidence>
<evidence type="ECO:0000313" key="8">
    <source>
        <dbReference type="EMBL" id="PSW25076.1"/>
    </source>
</evidence>
<reference evidence="8 9" key="1">
    <citation type="submission" date="2018-01" db="EMBL/GenBank/DDBJ databases">
        <title>Whole genome sequencing of Histamine producing bacteria.</title>
        <authorList>
            <person name="Butler K."/>
        </authorList>
    </citation>
    <scope>NUCLEOTIDE SEQUENCE [LARGE SCALE GENOMIC DNA]</scope>
    <source>
        <strain evidence="8 9">DSM 24669</strain>
    </source>
</reference>
<dbReference type="GO" id="GO:0022857">
    <property type="term" value="F:transmembrane transporter activity"/>
    <property type="evidence" value="ECO:0007669"/>
    <property type="project" value="InterPro"/>
</dbReference>
<evidence type="ECO:0000256" key="4">
    <source>
        <dbReference type="ARBA" id="ARBA00022692"/>
    </source>
</evidence>
<proteinExistence type="predicted"/>
<protein>
    <submittedName>
        <fullName evidence="8">FUSC family protein</fullName>
    </submittedName>
</protein>
<evidence type="ECO:0000256" key="1">
    <source>
        <dbReference type="ARBA" id="ARBA00004651"/>
    </source>
</evidence>
<feature type="transmembrane region" description="Helical" evidence="7">
    <location>
        <begin position="129"/>
        <end position="154"/>
    </location>
</feature>
<keyword evidence="5 7" id="KW-1133">Transmembrane helix</keyword>
<dbReference type="PANTHER" id="PTHR30509">
    <property type="entry name" value="P-HYDROXYBENZOIC ACID EFFLUX PUMP SUBUNIT-RELATED"/>
    <property type="match status" value="1"/>
</dbReference>
<evidence type="ECO:0000256" key="7">
    <source>
        <dbReference type="SAM" id="Phobius"/>
    </source>
</evidence>
<evidence type="ECO:0000256" key="3">
    <source>
        <dbReference type="ARBA" id="ARBA00022475"/>
    </source>
</evidence>
<feature type="transmembrane region" description="Helical" evidence="7">
    <location>
        <begin position="324"/>
        <end position="341"/>
    </location>
</feature>
<dbReference type="OrthoDB" id="5750541at2"/>
<organism evidence="8 9">
    <name type="scientific">Photobacterium swingsii</name>
    <dbReference type="NCBI Taxonomy" id="680026"/>
    <lineage>
        <taxon>Bacteria</taxon>
        <taxon>Pseudomonadati</taxon>
        <taxon>Pseudomonadota</taxon>
        <taxon>Gammaproteobacteria</taxon>
        <taxon>Vibrionales</taxon>
        <taxon>Vibrionaceae</taxon>
        <taxon>Photobacterium</taxon>
    </lineage>
</organism>
<feature type="transmembrane region" description="Helical" evidence="7">
    <location>
        <begin position="9"/>
        <end position="27"/>
    </location>
</feature>
<evidence type="ECO:0000256" key="5">
    <source>
        <dbReference type="ARBA" id="ARBA00022989"/>
    </source>
</evidence>
<feature type="transmembrane region" description="Helical" evidence="7">
    <location>
        <begin position="425"/>
        <end position="444"/>
    </location>
</feature>
<keyword evidence="9" id="KW-1185">Reference proteome</keyword>
<feature type="transmembrane region" description="Helical" evidence="7">
    <location>
        <begin position="105"/>
        <end position="123"/>
    </location>
</feature>
<dbReference type="RefSeq" id="WP_107302679.1">
    <property type="nucleotide sequence ID" value="NZ_AP024853.1"/>
</dbReference>
<gene>
    <name evidence="8" type="ORF">C9I94_09750</name>
</gene>
<feature type="transmembrane region" description="Helical" evidence="7">
    <location>
        <begin position="59"/>
        <end position="76"/>
    </location>
</feature>
<dbReference type="EMBL" id="PYLZ01000004">
    <property type="protein sequence ID" value="PSW25076.1"/>
    <property type="molecule type" value="Genomic_DNA"/>
</dbReference>
<keyword evidence="2" id="KW-0813">Transport</keyword>
<dbReference type="Proteomes" id="UP000240481">
    <property type="component" value="Unassembled WGS sequence"/>
</dbReference>
<dbReference type="InterPro" id="IPR006726">
    <property type="entry name" value="PHBA_efflux_AaeB/fusaric-R"/>
</dbReference>
<sequence length="475" mass="53650">MRISSSTKNAIKVAISVVLAICLALWFQWDKPYWSVISIIAMAANETYGHALRKGRNRVLGTLLGMGYALFLIGCFSQNPLLFILFYTLFLAYCVFMAGNQRYGYMFTIAFVVCAIIASIGGFDSTNTFNIAVLRIQETLLGVVVYSIVFRILWPQETEYHFFMALKKVVVELNRRYCTLLDNNSRKVDCSNSVQPQIYKLQELLSLPLTGSHQLQHQHKQWRLLVGVCQRVQAHIDYLEQQNGLLESNNATDVEKALCTLATVLPLLDKAITNDRNSHKRLRLFMQEHSVELKVPLEIQPPLFDNAIKQRRLSQETKIRLRNALKAVCILLTCFALWIFIPLPGGAIFPMLASVFANVIVTMPDSIVKQAFWGTLGWGAAILLQYTFIMPSFTELWQLAGFYGINFIIIWKLCESPSLGIQKVLGGNLLVVLTMSALQTTPSYSIETPLIMLVNVMICMAVIRFYTGLFSSPKS</sequence>
<comment type="subcellular location">
    <subcellularLocation>
        <location evidence="1">Cell membrane</location>
        <topology evidence="1">Multi-pass membrane protein</topology>
    </subcellularLocation>
</comment>
<evidence type="ECO:0000313" key="9">
    <source>
        <dbReference type="Proteomes" id="UP000240481"/>
    </source>
</evidence>
<keyword evidence="3" id="KW-1003">Cell membrane</keyword>
<dbReference type="GO" id="GO:0005886">
    <property type="term" value="C:plasma membrane"/>
    <property type="evidence" value="ECO:0007669"/>
    <property type="project" value="UniProtKB-SubCell"/>
</dbReference>
<comment type="caution">
    <text evidence="8">The sequence shown here is derived from an EMBL/GenBank/DDBJ whole genome shotgun (WGS) entry which is preliminary data.</text>
</comment>
<feature type="transmembrane region" description="Helical" evidence="7">
    <location>
        <begin position="33"/>
        <end position="52"/>
    </location>
</feature>
<dbReference type="PANTHER" id="PTHR30509:SF9">
    <property type="entry name" value="MULTIDRUG RESISTANCE PROTEIN MDTO"/>
    <property type="match status" value="1"/>
</dbReference>
<keyword evidence="6 7" id="KW-0472">Membrane</keyword>
<dbReference type="Pfam" id="PF04632">
    <property type="entry name" value="FUSC"/>
    <property type="match status" value="1"/>
</dbReference>
<feature type="transmembrane region" description="Helical" evidence="7">
    <location>
        <begin position="396"/>
        <end position="413"/>
    </location>
</feature>
<accession>A0A2T3P8N4</accession>
<keyword evidence="4 7" id="KW-0812">Transmembrane</keyword>
<name>A0A2T3P8N4_9GAMM</name>
<feature type="transmembrane region" description="Helical" evidence="7">
    <location>
        <begin position="450"/>
        <end position="470"/>
    </location>
</feature>